<dbReference type="Proteomes" id="UP001377567">
    <property type="component" value="Unassembled WGS sequence"/>
</dbReference>
<keyword evidence="2" id="KW-1185">Reference proteome</keyword>
<proteinExistence type="predicted"/>
<sequence>MSTINPMQFQHNTMAGNSCIQYTPATWENTANNAQCSDCNGSIMHSMFAPNMMAQNGGAADCDEDDDIIVDLNSGSLEPVSMKGWNLMADLTEKFTRL</sequence>
<dbReference type="EMBL" id="BTGD01000001">
    <property type="protein sequence ID" value="GMM53535.1"/>
    <property type="molecule type" value="Genomic_DNA"/>
</dbReference>
<gene>
    <name evidence="1" type="ORF">DAKH74_001510</name>
</gene>
<accession>A0AAV5RQ22</accession>
<organism evidence="1 2">
    <name type="scientific">Maudiozyma humilis</name>
    <name type="common">Sour dough yeast</name>
    <name type="synonym">Kazachstania humilis</name>
    <dbReference type="NCBI Taxonomy" id="51915"/>
    <lineage>
        <taxon>Eukaryota</taxon>
        <taxon>Fungi</taxon>
        <taxon>Dikarya</taxon>
        <taxon>Ascomycota</taxon>
        <taxon>Saccharomycotina</taxon>
        <taxon>Saccharomycetes</taxon>
        <taxon>Saccharomycetales</taxon>
        <taxon>Saccharomycetaceae</taxon>
        <taxon>Maudiozyma</taxon>
    </lineage>
</organism>
<protein>
    <submittedName>
        <fullName evidence="1">Uncharacterized protein</fullName>
    </submittedName>
</protein>
<name>A0AAV5RQ22_MAUHU</name>
<comment type="caution">
    <text evidence="1">The sequence shown here is derived from an EMBL/GenBank/DDBJ whole genome shotgun (WGS) entry which is preliminary data.</text>
</comment>
<reference evidence="1 2" key="1">
    <citation type="journal article" date="2023" name="Elife">
        <title>Identification of key yeast species and microbe-microbe interactions impacting larval growth of Drosophila in the wild.</title>
        <authorList>
            <person name="Mure A."/>
            <person name="Sugiura Y."/>
            <person name="Maeda R."/>
            <person name="Honda K."/>
            <person name="Sakurai N."/>
            <person name="Takahashi Y."/>
            <person name="Watada M."/>
            <person name="Katoh T."/>
            <person name="Gotoh A."/>
            <person name="Gotoh Y."/>
            <person name="Taniguchi I."/>
            <person name="Nakamura K."/>
            <person name="Hayashi T."/>
            <person name="Katayama T."/>
            <person name="Uemura T."/>
            <person name="Hattori Y."/>
        </authorList>
    </citation>
    <scope>NUCLEOTIDE SEQUENCE [LARGE SCALE GENOMIC DNA]</scope>
    <source>
        <strain evidence="1 2">KH-74</strain>
    </source>
</reference>
<evidence type="ECO:0000313" key="1">
    <source>
        <dbReference type="EMBL" id="GMM53535.1"/>
    </source>
</evidence>
<evidence type="ECO:0000313" key="2">
    <source>
        <dbReference type="Proteomes" id="UP001377567"/>
    </source>
</evidence>
<dbReference type="AlphaFoldDB" id="A0AAV5RQ22"/>